<feature type="compositionally biased region" description="Polar residues" evidence="2">
    <location>
        <begin position="144"/>
        <end position="155"/>
    </location>
</feature>
<comment type="similarity">
    <text evidence="1">Belongs to the bactofilin family.</text>
</comment>
<dbReference type="EMBL" id="DSMG01000120">
    <property type="protein sequence ID" value="HDX32231.1"/>
    <property type="molecule type" value="Genomic_DNA"/>
</dbReference>
<dbReference type="Pfam" id="PF04519">
    <property type="entry name" value="Bactofilin"/>
    <property type="match status" value="1"/>
</dbReference>
<gene>
    <name evidence="3" type="ORF">ENQ20_12215</name>
</gene>
<accession>A0A7C1FV31</accession>
<evidence type="ECO:0000256" key="2">
    <source>
        <dbReference type="SAM" id="MobiDB-lite"/>
    </source>
</evidence>
<proteinExistence type="inferred from homology"/>
<feature type="region of interest" description="Disordered" evidence="2">
    <location>
        <begin position="126"/>
        <end position="155"/>
    </location>
</feature>
<name>A0A7C1FV31_9CHLR</name>
<comment type="caution">
    <text evidence="3">The sequence shown here is derived from an EMBL/GenBank/DDBJ whole genome shotgun (WGS) entry which is preliminary data.</text>
</comment>
<dbReference type="PANTHER" id="PTHR35024">
    <property type="entry name" value="HYPOTHETICAL CYTOSOLIC PROTEIN"/>
    <property type="match status" value="1"/>
</dbReference>
<evidence type="ECO:0000256" key="1">
    <source>
        <dbReference type="ARBA" id="ARBA00044755"/>
    </source>
</evidence>
<dbReference type="InterPro" id="IPR007607">
    <property type="entry name" value="BacA/B"/>
</dbReference>
<dbReference type="PANTHER" id="PTHR35024:SF4">
    <property type="entry name" value="POLYMER-FORMING CYTOSKELETAL PROTEIN"/>
    <property type="match status" value="1"/>
</dbReference>
<sequence length="155" mass="16852">MHKEATILFTRNVRPEPDAIEVVIGPRARFSGQLQCEASIRIDGVVDQGHIETPSNVIITETATVQCDIKARVVSIRGKFKGVIQAERVELLDGSQVAGVLNVNSFYMDETVVMRAAVNIRADASAEIKPPSPPANPNIPVVQERQSTQTPTEPP</sequence>
<evidence type="ECO:0000313" key="3">
    <source>
        <dbReference type="EMBL" id="HDX32231.1"/>
    </source>
</evidence>
<protein>
    <submittedName>
        <fullName evidence="3">Polymer-forming cytoskeletal protein</fullName>
    </submittedName>
</protein>
<dbReference type="AlphaFoldDB" id="A0A7C1FV31"/>
<organism evidence="3">
    <name type="scientific">Caldilinea aerophila</name>
    <dbReference type="NCBI Taxonomy" id="133453"/>
    <lineage>
        <taxon>Bacteria</taxon>
        <taxon>Bacillati</taxon>
        <taxon>Chloroflexota</taxon>
        <taxon>Caldilineae</taxon>
        <taxon>Caldilineales</taxon>
        <taxon>Caldilineaceae</taxon>
        <taxon>Caldilinea</taxon>
    </lineage>
</organism>
<reference evidence="3" key="1">
    <citation type="journal article" date="2020" name="mSystems">
        <title>Genome- and Community-Level Interaction Insights into Carbon Utilization and Element Cycling Functions of Hydrothermarchaeota in Hydrothermal Sediment.</title>
        <authorList>
            <person name="Zhou Z."/>
            <person name="Liu Y."/>
            <person name="Xu W."/>
            <person name="Pan J."/>
            <person name="Luo Z.H."/>
            <person name="Li M."/>
        </authorList>
    </citation>
    <scope>NUCLEOTIDE SEQUENCE [LARGE SCALE GENOMIC DNA]</scope>
    <source>
        <strain evidence="3">SpSt-289</strain>
    </source>
</reference>